<feature type="region of interest" description="Disordered" evidence="1">
    <location>
        <begin position="273"/>
        <end position="308"/>
    </location>
</feature>
<protein>
    <submittedName>
        <fullName evidence="3">Transcription factor tfiiib component</fullName>
    </submittedName>
</protein>
<gene>
    <name evidence="3" type="ORF">Ctob_014878</name>
</gene>
<evidence type="ECO:0000313" key="3">
    <source>
        <dbReference type="EMBL" id="KOO31518.1"/>
    </source>
</evidence>
<reference evidence="4" key="1">
    <citation type="journal article" date="2015" name="PLoS Genet.">
        <title>Genome Sequence and Transcriptome Analyses of Chrysochromulina tobin: Metabolic Tools for Enhanced Algal Fitness in the Prominent Order Prymnesiales (Haptophyceae).</title>
        <authorList>
            <person name="Hovde B.T."/>
            <person name="Deodato C.R."/>
            <person name="Hunsperger H.M."/>
            <person name="Ryken S.A."/>
            <person name="Yost W."/>
            <person name="Jha R.K."/>
            <person name="Patterson J."/>
            <person name="Monnat R.J. Jr."/>
            <person name="Barlow S.B."/>
            <person name="Starkenburg S.R."/>
            <person name="Cattolico R.A."/>
        </authorList>
    </citation>
    <scope>NUCLEOTIDE SEQUENCE</scope>
    <source>
        <strain evidence="4">CCMP291</strain>
    </source>
</reference>
<name>A0A0M0JZG4_9EUKA</name>
<comment type="caution">
    <text evidence="3">The sequence shown here is derived from an EMBL/GenBank/DDBJ whole genome shotgun (WGS) entry which is preliminary data.</text>
</comment>
<dbReference type="InterPro" id="IPR009057">
    <property type="entry name" value="Homeodomain-like_sf"/>
</dbReference>
<dbReference type="GO" id="GO:0000126">
    <property type="term" value="C:transcription factor TFIIIB complex"/>
    <property type="evidence" value="ECO:0007669"/>
    <property type="project" value="TreeGrafter"/>
</dbReference>
<accession>A0A0M0JZG4</accession>
<evidence type="ECO:0000313" key="4">
    <source>
        <dbReference type="Proteomes" id="UP000037460"/>
    </source>
</evidence>
<feature type="region of interest" description="Disordered" evidence="1">
    <location>
        <begin position="217"/>
        <end position="247"/>
    </location>
</feature>
<dbReference type="PANTHER" id="PTHR22929:SF0">
    <property type="entry name" value="TRANSCRIPTION FACTOR TFIIIB COMPONENT B'' HOMOLOG"/>
    <property type="match status" value="1"/>
</dbReference>
<dbReference type="CDD" id="cd00167">
    <property type="entry name" value="SANT"/>
    <property type="match status" value="1"/>
</dbReference>
<evidence type="ECO:0000256" key="1">
    <source>
        <dbReference type="SAM" id="MobiDB-lite"/>
    </source>
</evidence>
<dbReference type="AlphaFoldDB" id="A0A0M0JZG4"/>
<sequence>MAACTGLTAIALVPNVPTLHAPDPPDGAGIDADEQAWRMGVQAEAEAQPLGSALIDAGLRLYSMLDGEWHNVYVEAYNERSGRHRVRCTAQDYVGIATGAAAGAMGGEVLMGGGISAGAAYPMILPPEGARTSAASRWEAAGADLPGWMVERRVAATGRQYAVYHGPQGHRATSRTQALTGGVRRGTLQKPMEEMTMRELICERTQGVPMRAARVVRMRRRKGADDAPGADGGGPTADGEAPVGGSGSAFGWSDFSLGGGGGRSFVITNDAEEAEEFRRQREAEEEEARGPRLASEEAGEEGEEEDEEWDAIVLDEASLHVSARPSVTNLAPTIEVDTGAGVTSASYLNRAQSLPWSPQETGKFLAALQKYGTDFSLIAALFPKRNRRQIKNKFKREEREDPRRMDLLLSAGRCTESELPDRAQMQSLIERCANVGSIAPSEAVAPSGPLGLSAAGVLSAGASAPALAEAMGA</sequence>
<proteinExistence type="predicted"/>
<dbReference type="Gene3D" id="1.10.10.60">
    <property type="entry name" value="Homeodomain-like"/>
    <property type="match status" value="1"/>
</dbReference>
<organism evidence="3 4">
    <name type="scientific">Chrysochromulina tobinii</name>
    <dbReference type="NCBI Taxonomy" id="1460289"/>
    <lineage>
        <taxon>Eukaryota</taxon>
        <taxon>Haptista</taxon>
        <taxon>Haptophyta</taxon>
        <taxon>Prymnesiophyceae</taxon>
        <taxon>Prymnesiales</taxon>
        <taxon>Chrysochromulinaceae</taxon>
        <taxon>Chrysochromulina</taxon>
    </lineage>
</organism>
<dbReference type="EMBL" id="JWZX01001996">
    <property type="protein sequence ID" value="KOO31518.1"/>
    <property type="molecule type" value="Genomic_DNA"/>
</dbReference>
<dbReference type="Pfam" id="PF15963">
    <property type="entry name" value="Myb_DNA-bind_7"/>
    <property type="match status" value="1"/>
</dbReference>
<dbReference type="InterPro" id="IPR001005">
    <property type="entry name" value="SANT/Myb"/>
</dbReference>
<feature type="domain" description="SANT" evidence="2">
    <location>
        <begin position="351"/>
        <end position="402"/>
    </location>
</feature>
<dbReference type="GO" id="GO:0001156">
    <property type="term" value="F:TFIIIC-class transcription factor complex binding"/>
    <property type="evidence" value="ECO:0007669"/>
    <property type="project" value="TreeGrafter"/>
</dbReference>
<dbReference type="PANTHER" id="PTHR22929">
    <property type="entry name" value="RNA POLYMERASE III TRANSCRIPTION INITIATION FACTOR B"/>
    <property type="match status" value="1"/>
</dbReference>
<feature type="compositionally biased region" description="Acidic residues" evidence="1">
    <location>
        <begin position="297"/>
        <end position="308"/>
    </location>
</feature>
<keyword evidence="4" id="KW-1185">Reference proteome</keyword>
<dbReference type="SUPFAM" id="SSF46689">
    <property type="entry name" value="Homeodomain-like"/>
    <property type="match status" value="1"/>
</dbReference>
<dbReference type="InterPro" id="IPR017884">
    <property type="entry name" value="SANT_dom"/>
</dbReference>
<feature type="non-terminal residue" evidence="3">
    <location>
        <position position="473"/>
    </location>
</feature>
<evidence type="ECO:0000259" key="2">
    <source>
        <dbReference type="PROSITE" id="PS51293"/>
    </source>
</evidence>
<dbReference type="PROSITE" id="PS51293">
    <property type="entry name" value="SANT"/>
    <property type="match status" value="1"/>
</dbReference>
<feature type="compositionally biased region" description="Gly residues" evidence="1">
    <location>
        <begin position="230"/>
        <end position="247"/>
    </location>
</feature>
<dbReference type="InterPro" id="IPR039467">
    <property type="entry name" value="TFIIIB_B''_Myb"/>
</dbReference>
<dbReference type="Proteomes" id="UP000037460">
    <property type="component" value="Unassembled WGS sequence"/>
</dbReference>
<dbReference type="OrthoDB" id="272624at2759"/>
<dbReference type="SMART" id="SM00717">
    <property type="entry name" value="SANT"/>
    <property type="match status" value="1"/>
</dbReference>
<dbReference type="GO" id="GO:0070898">
    <property type="term" value="P:RNA polymerase III preinitiation complex assembly"/>
    <property type="evidence" value="ECO:0007669"/>
    <property type="project" value="TreeGrafter"/>
</dbReference>